<name>I2PWX8_9BACT</name>
<dbReference type="Gene3D" id="1.10.443.10">
    <property type="entry name" value="Intergrase catalytic core"/>
    <property type="match status" value="1"/>
</dbReference>
<sequence>MRVEEPKKLLSDNARDKLLFVMGINTGLRVGDLLGLKVRDVKYVKVGDRVLLKEKKTGKENVFMVNKEIKDAIDSHLGSIELKDEHFLFKSRKGSNSPLTTCAVTKYVKFWCESINLHINAGAHTLRKTWCYQKRKQGVPWELISKRLNHSNPSTTRLYMGVKEDEIEKILLESI</sequence>
<dbReference type="GO" id="GO:0006310">
    <property type="term" value="P:DNA recombination"/>
    <property type="evidence" value="ECO:0007669"/>
    <property type="project" value="UniProtKB-KW"/>
</dbReference>
<dbReference type="PANTHER" id="PTHR30349:SF82">
    <property type="entry name" value="INTEGRASE_RECOMBINASE YOEC-RELATED"/>
    <property type="match status" value="1"/>
</dbReference>
<gene>
    <name evidence="3" type="ORF">DesU5LDRAFT_0319</name>
</gene>
<accession>I2PWX8</accession>
<dbReference type="eggNOG" id="COG0582">
    <property type="taxonomic scope" value="Bacteria"/>
</dbReference>
<dbReference type="InterPro" id="IPR011010">
    <property type="entry name" value="DNA_brk_join_enz"/>
</dbReference>
<dbReference type="HOGENOM" id="CLU_027562_33_1_7"/>
<dbReference type="GO" id="GO:0015074">
    <property type="term" value="P:DNA integration"/>
    <property type="evidence" value="ECO:0007669"/>
    <property type="project" value="InterPro"/>
</dbReference>
<dbReference type="InterPro" id="IPR050090">
    <property type="entry name" value="Tyrosine_recombinase_XerCD"/>
</dbReference>
<dbReference type="PROSITE" id="PS51898">
    <property type="entry name" value="TYR_RECOMBINASE"/>
    <property type="match status" value="1"/>
</dbReference>
<evidence type="ECO:0000259" key="2">
    <source>
        <dbReference type="PROSITE" id="PS51898"/>
    </source>
</evidence>
<dbReference type="STRING" id="596152.DesU5LDRAFT_0319"/>
<organism evidence="3">
    <name type="scientific">Desulfovibrio sp. U5L</name>
    <dbReference type="NCBI Taxonomy" id="596152"/>
    <lineage>
        <taxon>Bacteria</taxon>
        <taxon>Pseudomonadati</taxon>
        <taxon>Thermodesulfobacteriota</taxon>
        <taxon>Desulfovibrionia</taxon>
        <taxon>Desulfovibrionales</taxon>
        <taxon>Desulfovibrionaceae</taxon>
        <taxon>Desulfovibrio</taxon>
    </lineage>
</organism>
<evidence type="ECO:0000313" key="3">
    <source>
        <dbReference type="EMBL" id="EIG52034.1"/>
    </source>
</evidence>
<dbReference type="GO" id="GO:0003677">
    <property type="term" value="F:DNA binding"/>
    <property type="evidence" value="ECO:0007669"/>
    <property type="project" value="InterPro"/>
</dbReference>
<evidence type="ECO:0000256" key="1">
    <source>
        <dbReference type="ARBA" id="ARBA00023172"/>
    </source>
</evidence>
<dbReference type="PANTHER" id="PTHR30349">
    <property type="entry name" value="PHAGE INTEGRASE-RELATED"/>
    <property type="match status" value="1"/>
</dbReference>
<dbReference type="InterPro" id="IPR002104">
    <property type="entry name" value="Integrase_catalytic"/>
</dbReference>
<dbReference type="SUPFAM" id="SSF56349">
    <property type="entry name" value="DNA breaking-rejoining enzymes"/>
    <property type="match status" value="1"/>
</dbReference>
<reference evidence="3" key="1">
    <citation type="submission" date="2011-11" db="EMBL/GenBank/DDBJ databases">
        <title>Improved High-Quality Draft sequence of Desulfovibrio sp. U5L.</title>
        <authorList>
            <consortium name="US DOE Joint Genome Institute"/>
            <person name="Lucas S."/>
            <person name="Han J."/>
            <person name="Lapidus A."/>
            <person name="Cheng J.-F."/>
            <person name="Goodwin L."/>
            <person name="Pitluck S."/>
            <person name="Peters L."/>
            <person name="Ovchinnikova G."/>
            <person name="Held B."/>
            <person name="Detter J.C."/>
            <person name="Han C."/>
            <person name="Tapia R."/>
            <person name="Land M."/>
            <person name="Hauser L."/>
            <person name="Kyrpides N."/>
            <person name="Ivanova N."/>
            <person name="Pagani I."/>
            <person name="Gabster J."/>
            <person name="Walker C."/>
            <person name="Stolyar S."/>
            <person name="Stahl D."/>
            <person name="Arkin A."/>
            <person name="Dehal P."/>
            <person name="Hazen T."/>
            <person name="Woyke T."/>
        </authorList>
    </citation>
    <scope>NUCLEOTIDE SEQUENCE [LARGE SCALE GENOMIC DNA]</scope>
    <source>
        <strain evidence="3">U5L</strain>
    </source>
</reference>
<dbReference type="AlphaFoldDB" id="I2PWX8"/>
<dbReference type="Pfam" id="PF00589">
    <property type="entry name" value="Phage_integrase"/>
    <property type="match status" value="1"/>
</dbReference>
<proteinExistence type="predicted"/>
<dbReference type="EMBL" id="JH600068">
    <property type="protein sequence ID" value="EIG52034.1"/>
    <property type="molecule type" value="Genomic_DNA"/>
</dbReference>
<dbReference type="InterPro" id="IPR013762">
    <property type="entry name" value="Integrase-like_cat_sf"/>
</dbReference>
<protein>
    <submittedName>
        <fullName evidence="3">Site-specific recombinase XerD</fullName>
    </submittedName>
</protein>
<keyword evidence="1" id="KW-0233">DNA recombination</keyword>
<feature type="domain" description="Tyr recombinase" evidence="2">
    <location>
        <begin position="1"/>
        <end position="172"/>
    </location>
</feature>